<dbReference type="Proteomes" id="UP001596283">
    <property type="component" value="Unassembled WGS sequence"/>
</dbReference>
<evidence type="ECO:0008006" key="3">
    <source>
        <dbReference type="Google" id="ProtNLM"/>
    </source>
</evidence>
<keyword evidence="2" id="KW-1185">Reference proteome</keyword>
<gene>
    <name evidence="1" type="ORF">ACFP1C_02080</name>
</gene>
<accession>A0ABW1TCW9</accession>
<dbReference type="SUPFAM" id="SSF75011">
    <property type="entry name" value="3-carboxy-cis,cis-mucoante lactonizing enzyme"/>
    <property type="match status" value="1"/>
</dbReference>
<organism evidence="1 2">
    <name type="scientific">Levilactobacillus fujinensis</name>
    <dbReference type="NCBI Taxonomy" id="2486024"/>
    <lineage>
        <taxon>Bacteria</taxon>
        <taxon>Bacillati</taxon>
        <taxon>Bacillota</taxon>
        <taxon>Bacilli</taxon>
        <taxon>Lactobacillales</taxon>
        <taxon>Lactobacillaceae</taxon>
        <taxon>Levilactobacillus</taxon>
    </lineage>
</organism>
<name>A0ABW1TCW9_9LACO</name>
<protein>
    <recommendedName>
        <fullName evidence="3">Extracellular protein</fullName>
    </recommendedName>
</protein>
<reference evidence="2" key="1">
    <citation type="journal article" date="2019" name="Int. J. Syst. Evol. Microbiol.">
        <title>The Global Catalogue of Microorganisms (GCM) 10K type strain sequencing project: providing services to taxonomists for standard genome sequencing and annotation.</title>
        <authorList>
            <consortium name="The Broad Institute Genomics Platform"/>
            <consortium name="The Broad Institute Genome Sequencing Center for Infectious Disease"/>
            <person name="Wu L."/>
            <person name="Ma J."/>
        </authorList>
    </citation>
    <scope>NUCLEOTIDE SEQUENCE [LARGE SCALE GENOMIC DNA]</scope>
    <source>
        <strain evidence="2">CCM 8908</strain>
    </source>
</reference>
<dbReference type="EMBL" id="JBHSSI010000017">
    <property type="protein sequence ID" value="MFC6259728.1"/>
    <property type="molecule type" value="Genomic_DNA"/>
</dbReference>
<sequence>MKRISRWLIVIACFTGLFGGIQAQAMVKQKTPALQPVGRLRILNDTRVHFVHAPKHYAHTKHVMTHTIKSSRGTSVTFKTKYLLPQPGYHHQAWGNPQSLAMTGRYLYVVYCPTTWHNRGRIVRYDVKRLTALKATATELQHTYAKHATPKEKRLRGAIKVGPIFATGHGQSLAYNWHNHHLYMWCDREKKPRVPINQYGYIQQISAHSLRPAYQIRFRLHRGHYAVPGGHVLAFDKAGRAYFWSNPAGYRANIYQGRISRHKVSFRLTHQVLRRGPGTHVQGIAVNPHNNRLYLVADGSIASLPIQKLAGRGHLTAKQVRWTRFASRREFEGLAFTTSGHGYLLTNHDPEILRGNRISW</sequence>
<proteinExistence type="predicted"/>
<comment type="caution">
    <text evidence="1">The sequence shown here is derived from an EMBL/GenBank/DDBJ whole genome shotgun (WGS) entry which is preliminary data.</text>
</comment>
<dbReference type="RefSeq" id="WP_125687577.1">
    <property type="nucleotide sequence ID" value="NZ_JBHSSI010000017.1"/>
</dbReference>
<evidence type="ECO:0000313" key="2">
    <source>
        <dbReference type="Proteomes" id="UP001596283"/>
    </source>
</evidence>
<evidence type="ECO:0000313" key="1">
    <source>
        <dbReference type="EMBL" id="MFC6259728.1"/>
    </source>
</evidence>